<dbReference type="CDD" id="cd20736">
    <property type="entry name" value="PoNe_Nuclease"/>
    <property type="match status" value="1"/>
</dbReference>
<dbReference type="SUPFAM" id="SSF52980">
    <property type="entry name" value="Restriction endonuclease-like"/>
    <property type="match status" value="1"/>
</dbReference>
<sequence length="119" mass="14075">MSYKQEIGNLGEKLAQKFLISKGYRVLETNFKIRGGEVDLVCRKGKLLVFAEVKTRTNQNFGYPEESFDFKKRQRFQKAVLRYLLRSRYQSPWQVDLISIEIDKIAKKAKLRHYQAVEL</sequence>
<evidence type="ECO:0000256" key="2">
    <source>
        <dbReference type="HAMAP-Rule" id="MF_00048"/>
    </source>
</evidence>
<organism evidence="3 4">
    <name type="scientific">Candidatus Komeilibacteria bacterium RIFCSPLOWO2_01_FULL_45_10</name>
    <dbReference type="NCBI Taxonomy" id="1798550"/>
    <lineage>
        <taxon>Bacteria</taxon>
        <taxon>Candidatus Komeiliibacteriota</taxon>
    </lineage>
</organism>
<dbReference type="EMBL" id="MHKL01000003">
    <property type="protein sequence ID" value="OGY90009.1"/>
    <property type="molecule type" value="Genomic_DNA"/>
</dbReference>
<dbReference type="Gene3D" id="3.40.1350.10">
    <property type="match status" value="1"/>
</dbReference>
<protein>
    <recommendedName>
        <fullName evidence="2">UPF0102 protein A2927_01470</fullName>
    </recommendedName>
</protein>
<dbReference type="HAMAP" id="MF_00048">
    <property type="entry name" value="UPF0102"/>
    <property type="match status" value="1"/>
</dbReference>
<dbReference type="NCBIfam" id="NF009150">
    <property type="entry name" value="PRK12497.1-3"/>
    <property type="match status" value="1"/>
</dbReference>
<dbReference type="PANTHER" id="PTHR34039:SF1">
    <property type="entry name" value="UPF0102 PROTEIN YRAN"/>
    <property type="match status" value="1"/>
</dbReference>
<evidence type="ECO:0000256" key="1">
    <source>
        <dbReference type="ARBA" id="ARBA00006738"/>
    </source>
</evidence>
<reference evidence="3 4" key="1">
    <citation type="journal article" date="2016" name="Nat. Commun.">
        <title>Thousands of microbial genomes shed light on interconnected biogeochemical processes in an aquifer system.</title>
        <authorList>
            <person name="Anantharaman K."/>
            <person name="Brown C.T."/>
            <person name="Hug L.A."/>
            <person name="Sharon I."/>
            <person name="Castelle C.J."/>
            <person name="Probst A.J."/>
            <person name="Thomas B.C."/>
            <person name="Singh A."/>
            <person name="Wilkins M.J."/>
            <person name="Karaoz U."/>
            <person name="Brodie E.L."/>
            <person name="Williams K.H."/>
            <person name="Hubbard S.S."/>
            <person name="Banfield J.F."/>
        </authorList>
    </citation>
    <scope>NUCLEOTIDE SEQUENCE [LARGE SCALE GENOMIC DNA]</scope>
</reference>
<dbReference type="InterPro" id="IPR011335">
    <property type="entry name" value="Restrct_endonuc-II-like"/>
</dbReference>
<comment type="similarity">
    <text evidence="1 2">Belongs to the UPF0102 family.</text>
</comment>
<comment type="caution">
    <text evidence="3">The sequence shown here is derived from an EMBL/GenBank/DDBJ whole genome shotgun (WGS) entry which is preliminary data.</text>
</comment>
<accession>A0A1G2BN50</accession>
<proteinExistence type="inferred from homology"/>
<dbReference type="Proteomes" id="UP000178849">
    <property type="component" value="Unassembled WGS sequence"/>
</dbReference>
<name>A0A1G2BN50_9BACT</name>
<evidence type="ECO:0000313" key="4">
    <source>
        <dbReference type="Proteomes" id="UP000178849"/>
    </source>
</evidence>
<dbReference type="InterPro" id="IPR011856">
    <property type="entry name" value="tRNA_endonuc-like_dom_sf"/>
</dbReference>
<dbReference type="GO" id="GO:0003676">
    <property type="term" value="F:nucleic acid binding"/>
    <property type="evidence" value="ECO:0007669"/>
    <property type="project" value="InterPro"/>
</dbReference>
<gene>
    <name evidence="3" type="ORF">A2927_01470</name>
</gene>
<dbReference type="InterPro" id="IPR003509">
    <property type="entry name" value="UPF0102_YraN-like"/>
</dbReference>
<evidence type="ECO:0000313" key="3">
    <source>
        <dbReference type="EMBL" id="OGY90009.1"/>
    </source>
</evidence>
<dbReference type="AlphaFoldDB" id="A0A1G2BN50"/>
<dbReference type="PANTHER" id="PTHR34039">
    <property type="entry name" value="UPF0102 PROTEIN YRAN"/>
    <property type="match status" value="1"/>
</dbReference>
<dbReference type="Pfam" id="PF02021">
    <property type="entry name" value="UPF0102"/>
    <property type="match status" value="1"/>
</dbReference>